<evidence type="ECO:0000256" key="5">
    <source>
        <dbReference type="ARBA" id="ARBA00022622"/>
    </source>
</evidence>
<dbReference type="GO" id="GO:0016829">
    <property type="term" value="F:lyase activity"/>
    <property type="evidence" value="ECO:0007669"/>
    <property type="project" value="UniProtKB-KW"/>
</dbReference>
<comment type="caution">
    <text evidence="9">Lacks conserved residue(s) required for the propagation of feature annotation.</text>
</comment>
<keyword evidence="4" id="KW-0964">Secreted</keyword>
<evidence type="ECO:0000259" key="11">
    <source>
        <dbReference type="PROSITE" id="PS52012"/>
    </source>
</evidence>
<proteinExistence type="inferred from homology"/>
<keyword evidence="5" id="KW-0325">Glycoprotein</keyword>
<keyword evidence="6 10" id="KW-0732">Signal</keyword>
<dbReference type="CDD" id="cd23668">
    <property type="entry name" value="GH55_beta13glucanase-like"/>
    <property type="match status" value="1"/>
</dbReference>
<dbReference type="PANTHER" id="PTHR33928:SF2">
    <property type="entry name" value="PECTATE LYASE SUPERFAMILY PROTEIN DOMAIN-CONTAINING PROTEIN-RELATED"/>
    <property type="match status" value="1"/>
</dbReference>
<dbReference type="FunFam" id="2.160.20.10:FF:000026">
    <property type="entry name" value="Exo-beta-1,3-glucanase Exg0"/>
    <property type="match status" value="1"/>
</dbReference>
<comment type="subcellular location">
    <subcellularLocation>
        <location evidence="1">Membrane</location>
        <topology evidence="1">Lipid-anchor</topology>
        <topology evidence="1">GPI-anchor</topology>
    </subcellularLocation>
    <subcellularLocation>
        <location evidence="2">Secreted</location>
    </subcellularLocation>
</comment>
<evidence type="ECO:0000313" key="13">
    <source>
        <dbReference type="Proteomes" id="UP000326799"/>
    </source>
</evidence>
<dbReference type="PROSITE" id="PS52012">
    <property type="entry name" value="CFEM"/>
    <property type="match status" value="1"/>
</dbReference>
<dbReference type="AlphaFoldDB" id="A0A5N6E711"/>
<feature type="signal peptide" evidence="10">
    <location>
        <begin position="1"/>
        <end position="18"/>
    </location>
</feature>
<keyword evidence="7 9" id="KW-1015">Disulfide bond</keyword>
<dbReference type="GO" id="GO:0005576">
    <property type="term" value="C:extracellular region"/>
    <property type="evidence" value="ECO:0007669"/>
    <property type="project" value="UniProtKB-SubCell"/>
</dbReference>
<dbReference type="Pfam" id="PF12708">
    <property type="entry name" value="Pect-lyase_RHGA_epim"/>
    <property type="match status" value="2"/>
</dbReference>
<protein>
    <submittedName>
        <fullName evidence="12">Pectate lyase superfamily protein-domain-containing protein</fullName>
    </submittedName>
</protein>
<keyword evidence="13" id="KW-1185">Reference proteome</keyword>
<gene>
    <name evidence="12" type="ORF">BDV33DRAFT_210291</name>
</gene>
<dbReference type="InterPro" id="IPR012334">
    <property type="entry name" value="Pectin_lyas_fold"/>
</dbReference>
<dbReference type="InterPro" id="IPR011050">
    <property type="entry name" value="Pectin_lyase_fold/virulence"/>
</dbReference>
<dbReference type="PANTHER" id="PTHR33928">
    <property type="entry name" value="POLYGALACTURONASE QRT3"/>
    <property type="match status" value="1"/>
</dbReference>
<dbReference type="InterPro" id="IPR008427">
    <property type="entry name" value="Extracellular_membr_CFEM_dom"/>
</dbReference>
<name>A0A5N6E711_9EURO</name>
<evidence type="ECO:0000256" key="10">
    <source>
        <dbReference type="SAM" id="SignalP"/>
    </source>
</evidence>
<dbReference type="Pfam" id="PF05730">
    <property type="entry name" value="CFEM"/>
    <property type="match status" value="1"/>
</dbReference>
<keyword evidence="8" id="KW-0449">Lipoprotein</keyword>
<evidence type="ECO:0000256" key="6">
    <source>
        <dbReference type="ARBA" id="ARBA00022729"/>
    </source>
</evidence>
<evidence type="ECO:0000256" key="2">
    <source>
        <dbReference type="ARBA" id="ARBA00004613"/>
    </source>
</evidence>
<dbReference type="SUPFAM" id="SSF51126">
    <property type="entry name" value="Pectin lyase-like"/>
    <property type="match status" value="2"/>
</dbReference>
<dbReference type="Gene3D" id="2.160.20.10">
    <property type="entry name" value="Single-stranded right-handed beta-helix, Pectin lyase-like"/>
    <property type="match status" value="2"/>
</dbReference>
<dbReference type="FunFam" id="2.160.20.10:FF:000023">
    <property type="entry name" value="Exo-beta-1,3-glucanase Exg0"/>
    <property type="match status" value="1"/>
</dbReference>
<evidence type="ECO:0000256" key="1">
    <source>
        <dbReference type="ARBA" id="ARBA00004589"/>
    </source>
</evidence>
<dbReference type="GO" id="GO:0098552">
    <property type="term" value="C:side of membrane"/>
    <property type="evidence" value="ECO:0007669"/>
    <property type="project" value="UniProtKB-KW"/>
</dbReference>
<keyword evidence="5" id="KW-0336">GPI-anchor</keyword>
<feature type="domain" description="CFEM" evidence="11">
    <location>
        <begin position="1"/>
        <end position="113"/>
    </location>
</feature>
<comment type="similarity">
    <text evidence="3">Belongs to the RBT5 family.</text>
</comment>
<reference evidence="12 13" key="1">
    <citation type="submission" date="2019-04" db="EMBL/GenBank/DDBJ databases">
        <title>Fungal friends and foes A comparative genomics study of 23 Aspergillus species from section Flavi.</title>
        <authorList>
            <consortium name="DOE Joint Genome Institute"/>
            <person name="Kjaerbolling I."/>
            <person name="Vesth T.C."/>
            <person name="Frisvad J.C."/>
            <person name="Nybo J.L."/>
            <person name="Theobald S."/>
            <person name="Kildgaard S."/>
            <person name="Petersen T.I."/>
            <person name="Kuo A."/>
            <person name="Sato A."/>
            <person name="Lyhne E.K."/>
            <person name="Kogle M.E."/>
            <person name="Wiebenga A."/>
            <person name="Kun R.S."/>
            <person name="Lubbers R.J."/>
            <person name="Makela M.R."/>
            <person name="Barry K."/>
            <person name="Chovatia M."/>
            <person name="Clum A."/>
            <person name="Daum C."/>
            <person name="Haridas S."/>
            <person name="He G."/>
            <person name="LaButti K."/>
            <person name="Lipzen A."/>
            <person name="Mondo S."/>
            <person name="Pangilinan J."/>
            <person name="Riley R."/>
            <person name="Salamov A."/>
            <person name="Simmons B.A."/>
            <person name="Magnuson J.K."/>
            <person name="Henrissat B."/>
            <person name="Mortensen U.H."/>
            <person name="Larsen T.O."/>
            <person name="De vries R.P."/>
            <person name="Grigoriev I.V."/>
            <person name="Machida M."/>
            <person name="Baker S.E."/>
            <person name="Andersen M.R."/>
        </authorList>
    </citation>
    <scope>NUCLEOTIDE SEQUENCE [LARGE SCALE GENOMIC DNA]</scope>
    <source>
        <strain evidence="12 13">CBS 126849</strain>
    </source>
</reference>
<dbReference type="EMBL" id="ML733631">
    <property type="protein sequence ID" value="KAB8213351.1"/>
    <property type="molecule type" value="Genomic_DNA"/>
</dbReference>
<evidence type="ECO:0000256" key="3">
    <source>
        <dbReference type="ARBA" id="ARBA00010031"/>
    </source>
</evidence>
<accession>A0A5N6E711</accession>
<organism evidence="12 13">
    <name type="scientific">Aspergillus novoparasiticus</name>
    <dbReference type="NCBI Taxonomy" id="986946"/>
    <lineage>
        <taxon>Eukaryota</taxon>
        <taxon>Fungi</taxon>
        <taxon>Dikarya</taxon>
        <taxon>Ascomycota</taxon>
        <taxon>Pezizomycotina</taxon>
        <taxon>Eurotiomycetes</taxon>
        <taxon>Eurotiomycetidae</taxon>
        <taxon>Eurotiales</taxon>
        <taxon>Aspergillaceae</taxon>
        <taxon>Aspergillus</taxon>
        <taxon>Aspergillus subgen. Circumdati</taxon>
    </lineage>
</organism>
<evidence type="ECO:0000256" key="8">
    <source>
        <dbReference type="ARBA" id="ARBA00023288"/>
    </source>
</evidence>
<evidence type="ECO:0000313" key="12">
    <source>
        <dbReference type="EMBL" id="KAB8213351.1"/>
    </source>
</evidence>
<dbReference type="InterPro" id="IPR039279">
    <property type="entry name" value="QRT3-like"/>
</dbReference>
<feature type="disulfide bond" evidence="9">
    <location>
        <begin position="43"/>
        <end position="50"/>
    </location>
</feature>
<evidence type="ECO:0000256" key="7">
    <source>
        <dbReference type="ARBA" id="ARBA00023157"/>
    </source>
</evidence>
<dbReference type="GO" id="GO:0004650">
    <property type="term" value="F:polygalacturonase activity"/>
    <property type="evidence" value="ECO:0007669"/>
    <property type="project" value="InterPro"/>
</dbReference>
<dbReference type="InterPro" id="IPR024535">
    <property type="entry name" value="RHGA/B-epi-like_pectate_lyase"/>
</dbReference>
<dbReference type="Proteomes" id="UP000326799">
    <property type="component" value="Unassembled WGS sequence"/>
</dbReference>
<keyword evidence="12" id="KW-0456">Lyase</keyword>
<keyword evidence="5" id="KW-0472">Membrane</keyword>
<evidence type="ECO:0000256" key="4">
    <source>
        <dbReference type="ARBA" id="ARBA00022525"/>
    </source>
</evidence>
<sequence>MLFRYVMTVALVISGVAGKLNDVDCRRACYSDIIQKPPNDLHCSGGHRECLCSKPSFFHAVRDCSLAACRSQTLSSTLYEEVEQYCSTVGAFPPLSTTVQEMLIAWLADNLENVEFSDKGYNKPSITASSCYWRNLTENQSLVSSKIANNIVPTAPSTAREWLSPTRLVGQHGIKTPTPSPIRGVSSSDASYWLEHVQHQGTAAFNSNSSNYKVFRNVRDYGAKGDGVTDDTAAINLAISDGGRFGPAGRRSSTTTPAVVYFPAGTYVISAPIIDYYFTQLVGNPNLLPVIKASSSFSGKWLIDGDQYLSDGAQGWKSTNVFFRQIRNLALDMTAVPATMETTGIHWPTGQATSIQNVQIRMSSEYGTEHQGLFIENGSGGFINDILITGGKYGANLGNQQFTIRNLTVVDAGIGIRQIWNWGWTYQGINLVNCTTAFSMTNSGVGNQEVGSVNIIDSTVRDCQVFVDTVWTESNRSNGSLILENISLSNVSIAVNGTNGTILPGSPDSMIITAWGQGHRYTPAGPSSFQGGFVAPTRAKGLLARGSSHYYTKSKPQYEKAPVSSFISVRSAGAKGDGITDDTSAIQAALHSAARSGRILFFDQGVFKVSNTIYIPPGSRIVGESFPVIMGGGAKFSDKRHPVPVVEVGHAGECGLIEWSDMIVSTQGATSGAVLIKWNLKATSGSGMWDVHVRVGGFAGSELQVAQCPTSAGNSSRCEAGFLMMHITKSARNVYMENCWIWTADHDLDDPSDTQISVYTGRGLLVEGENIWLYGTSVEHHSLYQYQFSDAHNVVAGYIQTETPYWQPTNDTSLGPYPTDTTIQDPTFSNCLSGPCSALGLRVRGGHNLAIYGAGLYSFFHQYSTSCSELTNTDKCQEEILSIEDVGGDMIIYSLNTVGTTDMIVRDGHRLARYSDNLATFASTIAYFAS</sequence>
<evidence type="ECO:0000256" key="9">
    <source>
        <dbReference type="PROSITE-ProRule" id="PRU01356"/>
    </source>
</evidence>
<feature type="chain" id="PRO_5025040937" evidence="10">
    <location>
        <begin position="19"/>
        <end position="930"/>
    </location>
</feature>